<dbReference type="Proteomes" id="UP000185944">
    <property type="component" value="Unassembled WGS sequence"/>
</dbReference>
<protein>
    <submittedName>
        <fullName evidence="1">Uncharacterized protein</fullName>
    </submittedName>
</protein>
<comment type="caution">
    <text evidence="1">The sequence shown here is derived from an EMBL/GenBank/DDBJ whole genome shotgun (WGS) entry which is preliminary data.</text>
</comment>
<sequence length="115" mass="13539">MIDIKTLLIQIQTCYTTAPPVLFKNPKRSFLLLERMLRLHSYHKKGFTYSAVIKMMSSRKRASKEEIQHWLTMLVRLNVLLCTEQTSKRKTILYFTFTPQALSTRNEVLIASLFQ</sequence>
<proteinExistence type="predicted"/>
<gene>
    <name evidence="1" type="ORF">NEDG_01937</name>
</gene>
<dbReference type="RefSeq" id="XP_067545085.1">
    <property type="nucleotide sequence ID" value="XM_067689355.1"/>
</dbReference>
<evidence type="ECO:0000313" key="2">
    <source>
        <dbReference type="Proteomes" id="UP000185944"/>
    </source>
</evidence>
<keyword evidence="2" id="KW-1185">Reference proteome</keyword>
<organism evidence="1 2">
    <name type="scientific">Nematocida displodere</name>
    <dbReference type="NCBI Taxonomy" id="1805483"/>
    <lineage>
        <taxon>Eukaryota</taxon>
        <taxon>Fungi</taxon>
        <taxon>Fungi incertae sedis</taxon>
        <taxon>Microsporidia</taxon>
        <taxon>Nematocida</taxon>
    </lineage>
</organism>
<dbReference type="EMBL" id="LTDL01000016">
    <property type="protein sequence ID" value="OAG31410.1"/>
    <property type="molecule type" value="Genomic_DNA"/>
</dbReference>
<dbReference type="AlphaFoldDB" id="A0A177EJ34"/>
<dbReference type="GeneID" id="93648287"/>
<accession>A0A177EJ34</accession>
<name>A0A177EJ34_9MICR</name>
<dbReference type="OrthoDB" id="2194137at2759"/>
<evidence type="ECO:0000313" key="1">
    <source>
        <dbReference type="EMBL" id="OAG31410.1"/>
    </source>
</evidence>
<dbReference type="VEuPathDB" id="MicrosporidiaDB:NEDG_01937"/>
<reference evidence="1 2" key="1">
    <citation type="submission" date="2016-02" db="EMBL/GenBank/DDBJ databases">
        <title>Discovery of a natural microsporidian pathogen with a broad tissue tropism in Caenorhabditis elegans.</title>
        <authorList>
            <person name="Luallen R.J."/>
            <person name="Reinke A.W."/>
            <person name="Tong L."/>
            <person name="Botts M.R."/>
            <person name="Felix M.-A."/>
            <person name="Troemel E.R."/>
        </authorList>
    </citation>
    <scope>NUCLEOTIDE SEQUENCE [LARGE SCALE GENOMIC DNA]</scope>
    <source>
        <strain evidence="1 2">JUm2807</strain>
    </source>
</reference>